<dbReference type="EMBL" id="EF084805">
    <property type="protein sequence ID" value="ABK24115.1"/>
    <property type="molecule type" value="mRNA"/>
</dbReference>
<name>A9NU04_PICSI</name>
<keyword evidence="2" id="KW-0812">Transmembrane</keyword>
<reference evidence="3" key="1">
    <citation type="journal article" date="2008" name="BMC Genomics">
        <title>A conifer genomics resource of 200,000 spruce (Picea spp.) ESTs and 6,464 high-quality, sequence-finished full-length cDNAs for Sitka spruce (Picea sitchensis).</title>
        <authorList>
            <person name="Ralph S.G."/>
            <person name="Chun H.J."/>
            <person name="Kolosova N."/>
            <person name="Cooper D."/>
            <person name="Oddy C."/>
            <person name="Ritland C.E."/>
            <person name="Kirkpatrick R."/>
            <person name="Moore R."/>
            <person name="Barber S."/>
            <person name="Holt R.A."/>
            <person name="Jones S.J."/>
            <person name="Marra M.A."/>
            <person name="Douglas C.J."/>
            <person name="Ritland K."/>
            <person name="Bohlmann J."/>
        </authorList>
    </citation>
    <scope>NUCLEOTIDE SEQUENCE</scope>
    <source>
        <tissue evidence="3">Bark</tissue>
    </source>
</reference>
<dbReference type="PANTHER" id="PTHR33429:SF2">
    <property type="entry name" value="OS01G0888850 PROTEIN"/>
    <property type="match status" value="1"/>
</dbReference>
<accession>A9NU04</accession>
<evidence type="ECO:0008006" key="4">
    <source>
        <dbReference type="Google" id="ProtNLM"/>
    </source>
</evidence>
<feature type="transmembrane region" description="Helical" evidence="2">
    <location>
        <begin position="29"/>
        <end position="49"/>
    </location>
</feature>
<keyword evidence="2" id="KW-1133">Transmembrane helix</keyword>
<feature type="compositionally biased region" description="Pro residues" evidence="1">
    <location>
        <begin position="1"/>
        <end position="11"/>
    </location>
</feature>
<dbReference type="AlphaFoldDB" id="A9NU04"/>
<proteinExistence type="evidence at transcript level"/>
<organism evidence="3">
    <name type="scientific">Picea sitchensis</name>
    <name type="common">Sitka spruce</name>
    <name type="synonym">Pinus sitchensis</name>
    <dbReference type="NCBI Taxonomy" id="3332"/>
    <lineage>
        <taxon>Eukaryota</taxon>
        <taxon>Viridiplantae</taxon>
        <taxon>Streptophyta</taxon>
        <taxon>Embryophyta</taxon>
        <taxon>Tracheophyta</taxon>
        <taxon>Spermatophyta</taxon>
        <taxon>Pinopsida</taxon>
        <taxon>Pinidae</taxon>
        <taxon>Conifers I</taxon>
        <taxon>Pinales</taxon>
        <taxon>Pinaceae</taxon>
        <taxon>Picea</taxon>
    </lineage>
</organism>
<protein>
    <recommendedName>
        <fullName evidence="4">Transmembrane protein</fullName>
    </recommendedName>
</protein>
<keyword evidence="2" id="KW-0472">Membrane</keyword>
<feature type="region of interest" description="Disordered" evidence="1">
    <location>
        <begin position="1"/>
        <end position="26"/>
    </location>
</feature>
<dbReference type="PANTHER" id="PTHR33429">
    <property type="entry name" value="OS02G0708000 PROTEIN-RELATED"/>
    <property type="match status" value="1"/>
</dbReference>
<evidence type="ECO:0000256" key="2">
    <source>
        <dbReference type="SAM" id="Phobius"/>
    </source>
</evidence>
<evidence type="ECO:0000313" key="3">
    <source>
        <dbReference type="EMBL" id="ABK24115.1"/>
    </source>
</evidence>
<feature type="region of interest" description="Disordered" evidence="1">
    <location>
        <begin position="87"/>
        <end position="120"/>
    </location>
</feature>
<dbReference type="OMA" id="DIECWVE"/>
<evidence type="ECO:0000256" key="1">
    <source>
        <dbReference type="SAM" id="MobiDB-lite"/>
    </source>
</evidence>
<sequence>MSMPYDIPPPAGVYEQASSQGSRDSNGSVGPLIVVLAVIAILGVVAGMVGRLCAGRRGDAEYDLEGWIERKCATCIDGRLESGTAAAIPVAKPAESAETPKPAENAEAKPAEGGEGGGGG</sequence>
<feature type="compositionally biased region" description="Polar residues" evidence="1">
    <location>
        <begin position="16"/>
        <end position="26"/>
    </location>
</feature>